<organism evidence="3 4">
    <name type="scientific">Paenibacillus roseopurpureus</name>
    <dbReference type="NCBI Taxonomy" id="2918901"/>
    <lineage>
        <taxon>Bacteria</taxon>
        <taxon>Bacillati</taxon>
        <taxon>Bacillota</taxon>
        <taxon>Bacilli</taxon>
        <taxon>Bacillales</taxon>
        <taxon>Paenibacillaceae</taxon>
        <taxon>Paenibacillus</taxon>
    </lineage>
</organism>
<protein>
    <submittedName>
        <fullName evidence="3">Dienelactone hydrolase family protein</fullName>
    </submittedName>
</protein>
<gene>
    <name evidence="3" type="ORF">MJB10_17805</name>
</gene>
<dbReference type="EMBL" id="CP130319">
    <property type="protein sequence ID" value="WNR42964.1"/>
    <property type="molecule type" value="Genomic_DNA"/>
</dbReference>
<keyword evidence="4" id="KW-1185">Reference proteome</keyword>
<accession>A0AA96RJ64</accession>
<dbReference type="RefSeq" id="WP_314796836.1">
    <property type="nucleotide sequence ID" value="NZ_CP130319.1"/>
</dbReference>
<evidence type="ECO:0000256" key="1">
    <source>
        <dbReference type="ARBA" id="ARBA00022801"/>
    </source>
</evidence>
<dbReference type="PANTHER" id="PTHR22946">
    <property type="entry name" value="DIENELACTONE HYDROLASE DOMAIN-CONTAINING PROTEIN-RELATED"/>
    <property type="match status" value="1"/>
</dbReference>
<dbReference type="Proteomes" id="UP001304650">
    <property type="component" value="Chromosome"/>
</dbReference>
<dbReference type="InterPro" id="IPR050261">
    <property type="entry name" value="FrsA_esterase"/>
</dbReference>
<dbReference type="AlphaFoldDB" id="A0AA96RJ64"/>
<feature type="domain" description="Dienelactone hydrolase" evidence="2">
    <location>
        <begin position="141"/>
        <end position="249"/>
    </location>
</feature>
<dbReference type="InterPro" id="IPR029058">
    <property type="entry name" value="AB_hydrolase_fold"/>
</dbReference>
<sequence length="353" mass="40320">MSYYSEDYRVSREIREEQYDQLKRYIAGKLTLEVERNADLFLPDTSSLSGYMTSLTDYRLYYERVMGYDVLTASPLPPVIAREEYVAEDSVSSIYRLYIEVEDGLECYGLYLLPRTIAKKYPLMVHLHGGGGCPEMICSFGKPNNYNEASRRMVQAGFAVFCPLYSFRSFADEEDTAIPPESRVLLENKAREWNTSLTAIELFKLRRSLDHLLARPEIQSREVGVAGLSYGGYHSLISAALEPRFQFCICSCGLVVENPNDYSHLHARLGSRIVLHQLIAMIAPRLCIIEAGLFDEGKPLEPGRWVISQAARYFEELGIPEKLHYIEFDGTHEFHLSRSLTYLLGSLSWLDNN</sequence>
<name>A0AA96RJ64_9BACL</name>
<dbReference type="KEGG" id="proo:MJB10_17805"/>
<reference evidence="3" key="1">
    <citation type="submission" date="2022-02" db="EMBL/GenBank/DDBJ databases">
        <title>Paenibacillus sp. MBLB1832 Whole Genome Shotgun Sequencing.</title>
        <authorList>
            <person name="Hwang C.Y."/>
            <person name="Cho E.-S."/>
            <person name="Seo M.-J."/>
        </authorList>
    </citation>
    <scope>NUCLEOTIDE SEQUENCE</scope>
    <source>
        <strain evidence="3">MBLB1832</strain>
    </source>
</reference>
<dbReference type="PANTHER" id="PTHR22946:SF9">
    <property type="entry name" value="POLYKETIDE TRANSFERASE AF380"/>
    <property type="match status" value="1"/>
</dbReference>
<evidence type="ECO:0000313" key="4">
    <source>
        <dbReference type="Proteomes" id="UP001304650"/>
    </source>
</evidence>
<keyword evidence="1 3" id="KW-0378">Hydrolase</keyword>
<dbReference type="InterPro" id="IPR002925">
    <property type="entry name" value="Dienelactn_hydro"/>
</dbReference>
<proteinExistence type="predicted"/>
<dbReference type="SUPFAM" id="SSF53474">
    <property type="entry name" value="alpha/beta-Hydrolases"/>
    <property type="match status" value="1"/>
</dbReference>
<evidence type="ECO:0000259" key="2">
    <source>
        <dbReference type="Pfam" id="PF01738"/>
    </source>
</evidence>
<dbReference type="Gene3D" id="3.40.50.1820">
    <property type="entry name" value="alpha/beta hydrolase"/>
    <property type="match status" value="1"/>
</dbReference>
<dbReference type="Pfam" id="PF01738">
    <property type="entry name" value="DLH"/>
    <property type="match status" value="1"/>
</dbReference>
<dbReference type="GO" id="GO:0052689">
    <property type="term" value="F:carboxylic ester hydrolase activity"/>
    <property type="evidence" value="ECO:0007669"/>
    <property type="project" value="UniProtKB-ARBA"/>
</dbReference>
<evidence type="ECO:0000313" key="3">
    <source>
        <dbReference type="EMBL" id="WNR42964.1"/>
    </source>
</evidence>